<evidence type="ECO:0000256" key="1">
    <source>
        <dbReference type="SAM" id="MobiDB-lite"/>
    </source>
</evidence>
<gene>
    <name evidence="4" type="ORF">VKT23_017453</name>
</gene>
<keyword evidence="2" id="KW-0812">Transmembrane</keyword>
<keyword evidence="2" id="KW-0472">Membrane</keyword>
<dbReference type="Pfam" id="PF20152">
    <property type="entry name" value="DUF6534"/>
    <property type="match status" value="1"/>
</dbReference>
<keyword evidence="5" id="KW-1185">Reference proteome</keyword>
<organism evidence="4 5">
    <name type="scientific">Marasmiellus scandens</name>
    <dbReference type="NCBI Taxonomy" id="2682957"/>
    <lineage>
        <taxon>Eukaryota</taxon>
        <taxon>Fungi</taxon>
        <taxon>Dikarya</taxon>
        <taxon>Basidiomycota</taxon>
        <taxon>Agaricomycotina</taxon>
        <taxon>Agaricomycetes</taxon>
        <taxon>Agaricomycetidae</taxon>
        <taxon>Agaricales</taxon>
        <taxon>Marasmiineae</taxon>
        <taxon>Omphalotaceae</taxon>
        <taxon>Marasmiellus</taxon>
    </lineage>
</organism>
<keyword evidence="2" id="KW-1133">Transmembrane helix</keyword>
<reference evidence="4 5" key="1">
    <citation type="submission" date="2024-01" db="EMBL/GenBank/DDBJ databases">
        <title>A draft genome for the cacao thread blight pathogen Marasmiellus scandens.</title>
        <authorList>
            <person name="Baruah I.K."/>
            <person name="Leung J."/>
            <person name="Bukari Y."/>
            <person name="Amoako-Attah I."/>
            <person name="Meinhardt L.W."/>
            <person name="Bailey B.A."/>
            <person name="Cohen S.P."/>
        </authorList>
    </citation>
    <scope>NUCLEOTIDE SEQUENCE [LARGE SCALE GENOMIC DNA]</scope>
    <source>
        <strain evidence="4 5">GH-19</strain>
    </source>
</reference>
<dbReference type="EMBL" id="JBANRG010000072">
    <property type="protein sequence ID" value="KAK7439524.1"/>
    <property type="molecule type" value="Genomic_DNA"/>
</dbReference>
<feature type="domain" description="DUF6534" evidence="3">
    <location>
        <begin position="148"/>
        <end position="244"/>
    </location>
</feature>
<dbReference type="Proteomes" id="UP001498398">
    <property type="component" value="Unassembled WGS sequence"/>
</dbReference>
<evidence type="ECO:0000313" key="4">
    <source>
        <dbReference type="EMBL" id="KAK7439524.1"/>
    </source>
</evidence>
<feature type="region of interest" description="Disordered" evidence="1">
    <location>
        <begin position="288"/>
        <end position="318"/>
    </location>
</feature>
<accession>A0ABR1IRU8</accession>
<evidence type="ECO:0000256" key="2">
    <source>
        <dbReference type="SAM" id="Phobius"/>
    </source>
</evidence>
<feature type="transmembrane region" description="Helical" evidence="2">
    <location>
        <begin position="20"/>
        <end position="43"/>
    </location>
</feature>
<feature type="compositionally biased region" description="Polar residues" evidence="1">
    <location>
        <begin position="288"/>
        <end position="302"/>
    </location>
</feature>
<dbReference type="InterPro" id="IPR045339">
    <property type="entry name" value="DUF6534"/>
</dbReference>
<feature type="transmembrane region" description="Helical" evidence="2">
    <location>
        <begin position="99"/>
        <end position="121"/>
    </location>
</feature>
<dbReference type="PANTHER" id="PTHR40465">
    <property type="entry name" value="CHROMOSOME 1, WHOLE GENOME SHOTGUN SEQUENCE"/>
    <property type="match status" value="1"/>
</dbReference>
<feature type="transmembrane region" description="Helical" evidence="2">
    <location>
        <begin position="63"/>
        <end position="87"/>
    </location>
</feature>
<feature type="transmembrane region" description="Helical" evidence="2">
    <location>
        <begin position="141"/>
        <end position="163"/>
    </location>
</feature>
<protein>
    <recommendedName>
        <fullName evidence="3">DUF6534 domain-containing protein</fullName>
    </recommendedName>
</protein>
<dbReference type="PANTHER" id="PTHR40465:SF1">
    <property type="entry name" value="DUF6534 DOMAIN-CONTAINING PROTEIN"/>
    <property type="match status" value="1"/>
</dbReference>
<evidence type="ECO:0000313" key="5">
    <source>
        <dbReference type="Proteomes" id="UP001498398"/>
    </source>
</evidence>
<evidence type="ECO:0000259" key="3">
    <source>
        <dbReference type="Pfam" id="PF20152"/>
    </source>
</evidence>
<proteinExistence type="predicted"/>
<sequence>MGIVIVQVYIYYMSFPQDRLWMKASVYILFALDIIQTVAMTSSTWSFLVSGWGRPEHLHLTEWGFAFIPMICGVCSAGVQLFFAWRIYILASRSVTKKLFLPVIFLIVSVSCTQCIASIISSARWTGINDVLRFHLVFPTISIWLAGSAVADVLIAISMIYLLNTARAKTKNTPVENIHIQRTNHLLARLIRNTIETGAITAGAAILDVVFFLARNDTTLHFFFSVSLSKLYTNTFYASLNARTTFQRDSERMASFHAAEGYVSSQTTNDLSNERIVSAHQISFGQKTTDAGEGNWQNQKGNDTIPMVRMGKSLPGEV</sequence>
<name>A0ABR1IRU8_9AGAR</name>
<comment type="caution">
    <text evidence="4">The sequence shown here is derived from an EMBL/GenBank/DDBJ whole genome shotgun (WGS) entry which is preliminary data.</text>
</comment>